<feature type="domain" description="4Fe-4S ferredoxin-type" evidence="7">
    <location>
        <begin position="285"/>
        <end position="314"/>
    </location>
</feature>
<feature type="transmembrane region" description="Helical" evidence="5">
    <location>
        <begin position="258"/>
        <end position="278"/>
    </location>
</feature>
<evidence type="ECO:0000256" key="1">
    <source>
        <dbReference type="ARBA" id="ARBA00022723"/>
    </source>
</evidence>
<dbReference type="InterPro" id="IPR017900">
    <property type="entry name" value="4Fe4S_Fe_S_CS"/>
</dbReference>
<evidence type="ECO:0000256" key="3">
    <source>
        <dbReference type="ARBA" id="ARBA00023004"/>
    </source>
</evidence>
<dbReference type="PROSITE" id="PS51002">
    <property type="entry name" value="CYTB_NTER"/>
    <property type="match status" value="1"/>
</dbReference>
<dbReference type="PANTHER" id="PTHR19271:SF16">
    <property type="entry name" value="CYTOCHROME B"/>
    <property type="match status" value="1"/>
</dbReference>
<evidence type="ECO:0000259" key="7">
    <source>
        <dbReference type="PROSITE" id="PS51379"/>
    </source>
</evidence>
<feature type="transmembrane region" description="Helical" evidence="5">
    <location>
        <begin position="510"/>
        <end position="532"/>
    </location>
</feature>
<protein>
    <recommendedName>
        <fullName evidence="9">Hydrogenase iron-sulfur subunit</fullName>
    </recommendedName>
</protein>
<feature type="domain" description="4Fe-4S ferredoxin-type" evidence="7">
    <location>
        <begin position="322"/>
        <end position="351"/>
    </location>
</feature>
<reference evidence="8" key="1">
    <citation type="submission" date="2018-06" db="EMBL/GenBank/DDBJ databases">
        <authorList>
            <person name="Zhirakovskaya E."/>
        </authorList>
    </citation>
    <scope>NUCLEOTIDE SEQUENCE</scope>
</reference>
<dbReference type="GO" id="GO:0009055">
    <property type="term" value="F:electron transfer activity"/>
    <property type="evidence" value="ECO:0007669"/>
    <property type="project" value="InterPro"/>
</dbReference>
<dbReference type="InterPro" id="IPR005797">
    <property type="entry name" value="Cyt_b/b6_N"/>
</dbReference>
<keyword evidence="5" id="KW-0472">Membrane</keyword>
<evidence type="ECO:0000256" key="2">
    <source>
        <dbReference type="ARBA" id="ARBA00023002"/>
    </source>
</evidence>
<dbReference type="SUPFAM" id="SSF81342">
    <property type="entry name" value="Transmembrane di-heme cytochromes"/>
    <property type="match status" value="1"/>
</dbReference>
<evidence type="ECO:0008006" key="9">
    <source>
        <dbReference type="Google" id="ProtNLM"/>
    </source>
</evidence>
<keyword evidence="4" id="KW-0411">Iron-sulfur</keyword>
<feature type="transmembrane region" description="Helical" evidence="5">
    <location>
        <begin position="205"/>
        <end position="224"/>
    </location>
</feature>
<dbReference type="InterPro" id="IPR003813">
    <property type="entry name" value="MvhD/FlpD"/>
</dbReference>
<dbReference type="GO" id="GO:0016491">
    <property type="term" value="F:oxidoreductase activity"/>
    <property type="evidence" value="ECO:0007669"/>
    <property type="project" value="UniProtKB-KW"/>
</dbReference>
<dbReference type="GO" id="GO:0046872">
    <property type="term" value="F:metal ion binding"/>
    <property type="evidence" value="ECO:0007669"/>
    <property type="project" value="UniProtKB-KW"/>
</dbReference>
<organism evidence="8">
    <name type="scientific">hydrothermal vent metagenome</name>
    <dbReference type="NCBI Taxonomy" id="652676"/>
    <lineage>
        <taxon>unclassified sequences</taxon>
        <taxon>metagenomes</taxon>
        <taxon>ecological metagenomes</taxon>
    </lineage>
</organism>
<dbReference type="Gene3D" id="3.30.70.3270">
    <property type="match status" value="1"/>
</dbReference>
<dbReference type="InterPro" id="IPR027387">
    <property type="entry name" value="Cytb/b6-like_sf"/>
</dbReference>
<dbReference type="InterPro" id="IPR017896">
    <property type="entry name" value="4Fe4S_Fe-S-bd"/>
</dbReference>
<feature type="transmembrane region" description="Helical" evidence="5">
    <location>
        <begin position="79"/>
        <end position="97"/>
    </location>
</feature>
<dbReference type="Pfam" id="PF00033">
    <property type="entry name" value="Cytochrome_B"/>
    <property type="match status" value="1"/>
</dbReference>
<keyword evidence="5" id="KW-0812">Transmembrane</keyword>
<proteinExistence type="predicted"/>
<dbReference type="PROSITE" id="PS51379">
    <property type="entry name" value="4FE4S_FER_2"/>
    <property type="match status" value="2"/>
</dbReference>
<accession>A0A3B1C8D7</accession>
<keyword evidence="2" id="KW-0560">Oxidoreductase</keyword>
<feature type="transmembrane region" description="Helical" evidence="5">
    <location>
        <begin position="171"/>
        <end position="193"/>
    </location>
</feature>
<dbReference type="InterPro" id="IPR016174">
    <property type="entry name" value="Di-haem_cyt_TM"/>
</dbReference>
<dbReference type="PANTHER" id="PTHR19271">
    <property type="entry name" value="CYTOCHROME B"/>
    <property type="match status" value="1"/>
</dbReference>
<dbReference type="AlphaFoldDB" id="A0A3B1C8D7"/>
<dbReference type="SUPFAM" id="SSF54862">
    <property type="entry name" value="4Fe-4S ferredoxins"/>
    <property type="match status" value="1"/>
</dbReference>
<dbReference type="PROSITE" id="PS00198">
    <property type="entry name" value="4FE4S_FER_1"/>
    <property type="match status" value="2"/>
</dbReference>
<gene>
    <name evidence="8" type="ORF">MNBD_NITROSPINAE04-1367</name>
</gene>
<keyword evidence="5" id="KW-1133">Transmembrane helix</keyword>
<keyword evidence="1" id="KW-0479">Metal-binding</keyword>
<dbReference type="GO" id="GO:0016020">
    <property type="term" value="C:membrane"/>
    <property type="evidence" value="ECO:0007669"/>
    <property type="project" value="InterPro"/>
</dbReference>
<feature type="transmembrane region" description="Helical" evidence="5">
    <location>
        <begin position="109"/>
        <end position="129"/>
    </location>
</feature>
<dbReference type="EMBL" id="UOGA01000027">
    <property type="protein sequence ID" value="VAX14905.1"/>
    <property type="molecule type" value="Genomic_DNA"/>
</dbReference>
<dbReference type="Pfam" id="PF02662">
    <property type="entry name" value="FlpD"/>
    <property type="match status" value="1"/>
</dbReference>
<keyword evidence="3" id="KW-0408">Iron</keyword>
<evidence type="ECO:0000259" key="6">
    <source>
        <dbReference type="PROSITE" id="PS51002"/>
    </source>
</evidence>
<feature type="domain" description="Cytochrome b/b6 N-terminal region profile" evidence="6">
    <location>
        <begin position="1"/>
        <end position="205"/>
    </location>
</feature>
<dbReference type="GO" id="GO:0022904">
    <property type="term" value="P:respiratory electron transport chain"/>
    <property type="evidence" value="ECO:0007669"/>
    <property type="project" value="InterPro"/>
</dbReference>
<evidence type="ECO:0000256" key="5">
    <source>
        <dbReference type="SAM" id="Phobius"/>
    </source>
</evidence>
<sequence length="641" mass="71239">MVESIVRSTEAWADRFFSHRLNPLPQAGAIVFLLLTVLTGSGAILFLYYSVEFKEAYRSVAYLHDGTIIGALARGMHRYSADLIFLFALLHMLRSFFLGKHGEGRWRSWLSGTGLLLFLIYQGVTGYILPWDERAQAVLNVVLETIAAIPGIGPEIANAFLTNDGISTRKVIYILALHLVPPIVALGFLGFHFQRLRRPKIWPQKPLIVAIVLGLVVCAVLLPAKSLAPADFFTIPGPVSYDWLLLSPVVFMKSMGPSAFWITAFMAIVLFASVPIILSYRKSDDYVRLDERKCVGCGLCAVDCPYAAIELDPLPPEEKHPLMAWIDEKRCVSCGVCIGSCGFDALDMPLRKCADIRLEAETFLEKNGSSKGAPIIIYACKNALDINEVEENMGADGFETVFVPLLCAGQLYTGWIEEDLKKGAAGVMVIRCGWNSCAGREGATFAENRIYHERKPWLRKRVPLEKVRLVSCDKNRSGHVLGLIKQFKRWLEKDSGTFQSEKTAIPAPSMLVSTTIVLLFTTGFIYFSNMLWERWEYALEDWNKGRVIVSLNSPKPARLKVSMKDKLLIDKRFFDKGNGGRGTIYEKIAVDSLASDILITFHSGSKVSKTLIKGPIGAGRVVVVREKAGKLIVEGYKNLGE</sequence>
<dbReference type="Gene3D" id="1.20.810.10">
    <property type="entry name" value="Cytochrome Bc1 Complex, Chain C"/>
    <property type="match status" value="1"/>
</dbReference>
<feature type="transmembrane region" description="Helical" evidence="5">
    <location>
        <begin position="27"/>
        <end position="49"/>
    </location>
</feature>
<evidence type="ECO:0000313" key="8">
    <source>
        <dbReference type="EMBL" id="VAX14905.1"/>
    </source>
</evidence>
<dbReference type="GO" id="GO:0051536">
    <property type="term" value="F:iron-sulfur cluster binding"/>
    <property type="evidence" value="ECO:0007669"/>
    <property type="project" value="UniProtKB-KW"/>
</dbReference>
<evidence type="ECO:0000256" key="4">
    <source>
        <dbReference type="ARBA" id="ARBA00023014"/>
    </source>
</evidence>
<name>A0A3B1C8D7_9ZZZZ</name>
<dbReference type="Pfam" id="PF12838">
    <property type="entry name" value="Fer4_7"/>
    <property type="match status" value="1"/>
</dbReference>